<evidence type="ECO:0000313" key="2">
    <source>
        <dbReference type="EMBL" id="RZC49626.1"/>
    </source>
</evidence>
<organism evidence="2 3">
    <name type="scientific">Papaver somniferum</name>
    <name type="common">Opium poppy</name>
    <dbReference type="NCBI Taxonomy" id="3469"/>
    <lineage>
        <taxon>Eukaryota</taxon>
        <taxon>Viridiplantae</taxon>
        <taxon>Streptophyta</taxon>
        <taxon>Embryophyta</taxon>
        <taxon>Tracheophyta</taxon>
        <taxon>Spermatophyta</taxon>
        <taxon>Magnoliopsida</taxon>
        <taxon>Ranunculales</taxon>
        <taxon>Papaveraceae</taxon>
        <taxon>Papaveroideae</taxon>
        <taxon>Papaver</taxon>
    </lineage>
</organism>
<reference evidence="2 3" key="1">
    <citation type="journal article" date="2018" name="Science">
        <title>The opium poppy genome and morphinan production.</title>
        <authorList>
            <person name="Guo L."/>
            <person name="Winzer T."/>
            <person name="Yang X."/>
            <person name="Li Y."/>
            <person name="Ning Z."/>
            <person name="He Z."/>
            <person name="Teodor R."/>
            <person name="Lu Y."/>
            <person name="Bowser T.A."/>
            <person name="Graham I.A."/>
            <person name="Ye K."/>
        </authorList>
    </citation>
    <scope>NUCLEOTIDE SEQUENCE [LARGE SCALE GENOMIC DNA]</scope>
    <source>
        <strain evidence="3">cv. HN1</strain>
        <tissue evidence="2">Leaves</tissue>
    </source>
</reference>
<dbReference type="EMBL" id="CM010716">
    <property type="protein sequence ID" value="RZC49626.1"/>
    <property type="molecule type" value="Genomic_DNA"/>
</dbReference>
<evidence type="ECO:0000313" key="3">
    <source>
        <dbReference type="Proteomes" id="UP000316621"/>
    </source>
</evidence>
<evidence type="ECO:0000256" key="1">
    <source>
        <dbReference type="SAM" id="MobiDB-lite"/>
    </source>
</evidence>
<dbReference type="Proteomes" id="UP000316621">
    <property type="component" value="Chromosome 2"/>
</dbReference>
<name>A0A4Y7IND5_PAPSO</name>
<feature type="non-terminal residue" evidence="2">
    <location>
        <position position="1"/>
    </location>
</feature>
<proteinExistence type="predicted"/>
<dbReference type="Gramene" id="RZC49626">
    <property type="protein sequence ID" value="RZC49626"/>
    <property type="gene ID" value="C5167_018050"/>
</dbReference>
<sequence length="91" mass="10818">RLDQSEIRERGREIDSERERESWSGIDFRIELTERFDDRRELASKLSSVQRCPAYTVQIFQLKSKDGHLVPSTPRPILNETIEEGKNEWEQ</sequence>
<accession>A0A4Y7IND5</accession>
<protein>
    <submittedName>
        <fullName evidence="2">Uncharacterized protein</fullName>
    </submittedName>
</protein>
<keyword evidence="3" id="KW-1185">Reference proteome</keyword>
<gene>
    <name evidence="2" type="ORF">C5167_018050</name>
</gene>
<feature type="region of interest" description="Disordered" evidence="1">
    <location>
        <begin position="71"/>
        <end position="91"/>
    </location>
</feature>
<dbReference type="AlphaFoldDB" id="A0A4Y7IND5"/>